<dbReference type="GO" id="GO:0005829">
    <property type="term" value="C:cytosol"/>
    <property type="evidence" value="ECO:0007669"/>
    <property type="project" value="TreeGrafter"/>
</dbReference>
<keyword evidence="2" id="KW-0560">Oxidoreductase</keyword>
<evidence type="ECO:0000256" key="3">
    <source>
        <dbReference type="ARBA" id="ARBA00023027"/>
    </source>
</evidence>
<comment type="similarity">
    <text evidence="1">Belongs to the iron-containing alcohol dehydrogenase family.</text>
</comment>
<dbReference type="GO" id="GO:1990362">
    <property type="term" value="F:butanol dehydrogenase (NAD+) activity"/>
    <property type="evidence" value="ECO:0007669"/>
    <property type="project" value="InterPro"/>
</dbReference>
<dbReference type="HOGENOM" id="CLU_007207_0_4_9"/>
<evidence type="ECO:0000313" key="7">
    <source>
        <dbReference type="Proteomes" id="UP000032250"/>
    </source>
</evidence>
<dbReference type="GO" id="GO:0046872">
    <property type="term" value="F:metal ion binding"/>
    <property type="evidence" value="ECO:0007669"/>
    <property type="project" value="InterPro"/>
</dbReference>
<dbReference type="InterPro" id="IPR056798">
    <property type="entry name" value="ADH_Fe_C"/>
</dbReference>
<dbReference type="Gene3D" id="3.40.50.1970">
    <property type="match status" value="1"/>
</dbReference>
<dbReference type="Gene3D" id="1.20.1090.10">
    <property type="entry name" value="Dehydroquinate synthase-like - alpha domain"/>
    <property type="match status" value="1"/>
</dbReference>
<dbReference type="InterPro" id="IPR001670">
    <property type="entry name" value="ADH_Fe/GldA"/>
</dbReference>
<reference evidence="6 7" key="1">
    <citation type="submission" date="2014-06" db="EMBL/GenBank/DDBJ databases">
        <title>Genome characterization of distinct group I Clostridium botulinum lineages.</title>
        <authorList>
            <person name="Giordani F."/>
            <person name="Anselmo A."/>
            <person name="Fillo S."/>
            <person name="Palozzi A.M."/>
            <person name="Fortunato A."/>
            <person name="Gentile B."/>
            <person name="Ciammaruconi A."/>
            <person name="Anniballi F."/>
            <person name="De Medici D."/>
            <person name="Lista F."/>
        </authorList>
    </citation>
    <scope>NUCLEOTIDE SEQUENCE [LARGE SCALE GENOMIC DNA]</scope>
    <source>
        <strain evidence="6 7">B2 450</strain>
    </source>
</reference>
<accession>A0A0D1AJX6</accession>
<dbReference type="FunFam" id="3.40.50.1970:FF:000003">
    <property type="entry name" value="Alcohol dehydrogenase, iron-containing"/>
    <property type="match status" value="1"/>
</dbReference>
<dbReference type="GO" id="GO:1990002">
    <property type="term" value="F:methylglyoxal reductase (NADPH) (acetol producing) activity"/>
    <property type="evidence" value="ECO:0007669"/>
    <property type="project" value="TreeGrafter"/>
</dbReference>
<proteinExistence type="inferred from homology"/>
<dbReference type="FunFam" id="1.20.1090.10:FF:000009">
    <property type="entry name" value="NADH-dependent butanol dehydrogenase"/>
    <property type="match status" value="1"/>
</dbReference>
<evidence type="ECO:0000256" key="2">
    <source>
        <dbReference type="ARBA" id="ARBA00023002"/>
    </source>
</evidence>
<organism evidence="6 7">
    <name type="scientific">Clostridium botulinum B2 450</name>
    <dbReference type="NCBI Taxonomy" id="1379739"/>
    <lineage>
        <taxon>Bacteria</taxon>
        <taxon>Bacillati</taxon>
        <taxon>Bacillota</taxon>
        <taxon>Clostridia</taxon>
        <taxon>Eubacteriales</taxon>
        <taxon>Clostridiaceae</taxon>
        <taxon>Clostridium</taxon>
    </lineage>
</organism>
<keyword evidence="3" id="KW-0520">NAD</keyword>
<dbReference type="Pfam" id="PF25137">
    <property type="entry name" value="ADH_Fe_C"/>
    <property type="match status" value="1"/>
</dbReference>
<dbReference type="PATRIC" id="fig|1379739.3.peg.1822"/>
<dbReference type="GO" id="GO:0008106">
    <property type="term" value="F:alcohol dehydrogenase (NADP+) activity"/>
    <property type="evidence" value="ECO:0007669"/>
    <property type="project" value="TreeGrafter"/>
</dbReference>
<feature type="domain" description="Fe-containing alcohol dehydrogenase-like C-terminal" evidence="5">
    <location>
        <begin position="188"/>
        <end position="385"/>
    </location>
</feature>
<evidence type="ECO:0000256" key="1">
    <source>
        <dbReference type="ARBA" id="ARBA00007358"/>
    </source>
</evidence>
<sequence length="387" mass="43022">MLNFNYSIPTKIFFGRNQINILGEQIKKYGSKVLLTYGGGSIKKNGIYDEVIKILKSNHIEFVELSGIDPNPRVTSVREGVKLCRENNIDFILAVGGGSTIDCSKVIAASYYYEGDPWDIVIKKVKINKSLPIGSILTLAATGSEMDAGAVISNMDTNEKIGVGHPSMAPKFSILDPEYTFTVPKNQTAAGTADIMSHIFEAYFSKTKEAYIQNRMAEAILKTCIKYGKIAIEDPKNYEARANLMWASSLAINGLLSYGKSEPWSVHPMEHELSAFYDITHGVGLAILTPNWMKYVLNDENVNDFYEYGVNVWNIDPEENKYEVAQKSIEKTREYFSELGIPSTLKEVGIGEEKLEQMAKAATRNGTLGGFKPLSTEDVLNIYKLSL</sequence>
<dbReference type="Pfam" id="PF00465">
    <property type="entry name" value="Fe-ADH"/>
    <property type="match status" value="1"/>
</dbReference>
<evidence type="ECO:0000259" key="4">
    <source>
        <dbReference type="Pfam" id="PF00465"/>
    </source>
</evidence>
<dbReference type="EMBL" id="JXSU01000007">
    <property type="protein sequence ID" value="KIS23424.1"/>
    <property type="molecule type" value="Genomic_DNA"/>
</dbReference>
<dbReference type="OrthoDB" id="9801156at2"/>
<dbReference type="CDD" id="cd08187">
    <property type="entry name" value="BDH"/>
    <property type="match status" value="1"/>
</dbReference>
<dbReference type="PANTHER" id="PTHR43633">
    <property type="entry name" value="ALCOHOL DEHYDROGENASE YQHD"/>
    <property type="match status" value="1"/>
</dbReference>
<dbReference type="RefSeq" id="WP_043031825.1">
    <property type="nucleotide sequence ID" value="NZ_JXSU01000007.1"/>
</dbReference>
<evidence type="ECO:0000313" key="6">
    <source>
        <dbReference type="EMBL" id="KIS23424.1"/>
    </source>
</evidence>
<dbReference type="AlphaFoldDB" id="A0A0D1AJX6"/>
<dbReference type="InterPro" id="IPR044731">
    <property type="entry name" value="BDH-like"/>
</dbReference>
<feature type="domain" description="Alcohol dehydrogenase iron-type/glycerol dehydrogenase GldA" evidence="4">
    <location>
        <begin position="9"/>
        <end position="177"/>
    </location>
</feature>
<protein>
    <submittedName>
        <fullName evidence="6">Butanol dehydrogenase</fullName>
    </submittedName>
</protein>
<dbReference type="Proteomes" id="UP000032250">
    <property type="component" value="Unassembled WGS sequence"/>
</dbReference>
<dbReference type="PROSITE" id="PS00060">
    <property type="entry name" value="ADH_IRON_2"/>
    <property type="match status" value="1"/>
</dbReference>
<dbReference type="PANTHER" id="PTHR43633:SF1">
    <property type="entry name" value="ALCOHOL DEHYDROGENASE YQHD"/>
    <property type="match status" value="1"/>
</dbReference>
<gene>
    <name evidence="6" type="ORF">N495_07410</name>
</gene>
<comment type="caution">
    <text evidence="6">The sequence shown here is derived from an EMBL/GenBank/DDBJ whole genome shotgun (WGS) entry which is preliminary data.</text>
</comment>
<evidence type="ECO:0000259" key="5">
    <source>
        <dbReference type="Pfam" id="PF25137"/>
    </source>
</evidence>
<dbReference type="SUPFAM" id="SSF56796">
    <property type="entry name" value="Dehydroquinate synthase-like"/>
    <property type="match status" value="1"/>
</dbReference>
<name>A0A0D1AJX6_CLOBO</name>
<dbReference type="InterPro" id="IPR018211">
    <property type="entry name" value="ADH_Fe_CS"/>
</dbReference>
<dbReference type="PROSITE" id="PS00913">
    <property type="entry name" value="ADH_IRON_1"/>
    <property type="match status" value="1"/>
</dbReference>